<dbReference type="Proteomes" id="UP000029278">
    <property type="component" value="Unassembled WGS sequence"/>
</dbReference>
<dbReference type="InterPro" id="IPR014347">
    <property type="entry name" value="Tautomerase/MIF_sf"/>
</dbReference>
<gene>
    <name evidence="1" type="ORF">DJ90_5847</name>
</gene>
<evidence type="ECO:0000313" key="2">
    <source>
        <dbReference type="Proteomes" id="UP000029278"/>
    </source>
</evidence>
<dbReference type="Gene3D" id="3.30.429.10">
    <property type="entry name" value="Macrophage Migration Inhibitory Factor"/>
    <property type="match status" value="1"/>
</dbReference>
<organism evidence="1 2">
    <name type="scientific">Paenibacillus macerans</name>
    <name type="common">Bacillus macerans</name>
    <dbReference type="NCBI Taxonomy" id="44252"/>
    <lineage>
        <taxon>Bacteria</taxon>
        <taxon>Bacillati</taxon>
        <taxon>Bacillota</taxon>
        <taxon>Bacilli</taxon>
        <taxon>Bacillales</taxon>
        <taxon>Paenibacillaceae</taxon>
        <taxon>Paenibacillus</taxon>
    </lineage>
</organism>
<dbReference type="HOGENOM" id="CLU_1881597_0_0_9"/>
<proteinExistence type="predicted"/>
<evidence type="ECO:0000313" key="1">
    <source>
        <dbReference type="EMBL" id="KFM94981.1"/>
    </source>
</evidence>
<accession>A0A090Y9V3</accession>
<dbReference type="STRING" id="44252.DJ90_5847"/>
<dbReference type="EMBL" id="JMQA01000044">
    <property type="protein sequence ID" value="KFM94981.1"/>
    <property type="molecule type" value="Genomic_DNA"/>
</dbReference>
<comment type="caution">
    <text evidence="1">The sequence shown here is derived from an EMBL/GenBank/DDBJ whole genome shotgun (WGS) entry which is preliminary data.</text>
</comment>
<dbReference type="AlphaFoldDB" id="A0A090Y9V3"/>
<reference evidence="1 2" key="1">
    <citation type="submission" date="2014-04" db="EMBL/GenBank/DDBJ databases">
        <authorList>
            <person name="Bishop-Lilly K.A."/>
            <person name="Broomall S.M."/>
            <person name="Chain P.S."/>
            <person name="Chertkov O."/>
            <person name="Coyne S.R."/>
            <person name="Daligault H.E."/>
            <person name="Davenport K.W."/>
            <person name="Erkkila T."/>
            <person name="Frey K.G."/>
            <person name="Gibbons H.S."/>
            <person name="Gu W."/>
            <person name="Jaissle J."/>
            <person name="Johnson S.L."/>
            <person name="Koroleva G.I."/>
            <person name="Ladner J.T."/>
            <person name="Lo C.-C."/>
            <person name="Minogue T.D."/>
            <person name="Munk C."/>
            <person name="Palacios G.F."/>
            <person name="Redden C.L."/>
            <person name="Rosenzweig C.N."/>
            <person name="Scholz M.B."/>
            <person name="Teshima H."/>
            <person name="Xu Y."/>
        </authorList>
    </citation>
    <scope>NUCLEOTIDE SEQUENCE [LARGE SCALE GENOMIC DNA]</scope>
    <source>
        <strain evidence="1 2">8244</strain>
    </source>
</reference>
<dbReference type="GeneID" id="77011355"/>
<dbReference type="OrthoDB" id="2451776at2"/>
<sequence length="138" mass="16293">MNIDFLSQMQRIVRLKDLEAWDIKINVKECRIIIVDEHRPSTNEDFPWLDNGIGEDRRENHITVHVYSLGDLDEIEKKMLYHIVEHLSDHVALAHCNVTVLFKEENDYENALNGLLKDKGYQEFDSMPLSKFFNFSQD</sequence>
<dbReference type="RefSeq" id="WP_051985244.1">
    <property type="nucleotide sequence ID" value="NZ_JAKOBR010000083.1"/>
</dbReference>
<keyword evidence="2" id="KW-1185">Reference proteome</keyword>
<protein>
    <submittedName>
        <fullName evidence="1">Uncharacterized protein</fullName>
    </submittedName>
</protein>
<name>A0A090Y9V3_PAEMA</name>